<keyword evidence="5" id="KW-0411">Iron-sulfur</keyword>
<dbReference type="GO" id="GO:0046872">
    <property type="term" value="F:metal ion binding"/>
    <property type="evidence" value="ECO:0007669"/>
    <property type="project" value="UniProtKB-KW"/>
</dbReference>
<keyword evidence="3" id="KW-0560">Oxidoreductase</keyword>
<evidence type="ECO:0000256" key="5">
    <source>
        <dbReference type="ARBA" id="ARBA00023014"/>
    </source>
</evidence>
<organism evidence="8 9">
    <name type="scientific">Sporotomaculum syntrophicum</name>
    <dbReference type="NCBI Taxonomy" id="182264"/>
    <lineage>
        <taxon>Bacteria</taxon>
        <taxon>Bacillati</taxon>
        <taxon>Bacillota</taxon>
        <taxon>Clostridia</taxon>
        <taxon>Eubacteriales</taxon>
        <taxon>Desulfallaceae</taxon>
        <taxon>Sporotomaculum</taxon>
    </lineage>
</organism>
<accession>A0A9D2WM65</accession>
<dbReference type="InterPro" id="IPR036197">
    <property type="entry name" value="NarG-like_sf"/>
</dbReference>
<evidence type="ECO:0000313" key="9">
    <source>
        <dbReference type="Proteomes" id="UP000798488"/>
    </source>
</evidence>
<feature type="transmembrane region" description="Helical" evidence="6">
    <location>
        <begin position="69"/>
        <end position="90"/>
    </location>
</feature>
<dbReference type="GO" id="GO:0016491">
    <property type="term" value="F:oxidoreductase activity"/>
    <property type="evidence" value="ECO:0007669"/>
    <property type="project" value="UniProtKB-KW"/>
</dbReference>
<dbReference type="InterPro" id="IPR051460">
    <property type="entry name" value="HdrC_iron-sulfur_subunit"/>
</dbReference>
<keyword evidence="6" id="KW-0472">Membrane</keyword>
<feature type="domain" description="4Fe-4S ferredoxin-type" evidence="7">
    <location>
        <begin position="321"/>
        <end position="351"/>
    </location>
</feature>
<dbReference type="Pfam" id="PF13183">
    <property type="entry name" value="Fer4_8"/>
    <property type="match status" value="1"/>
</dbReference>
<dbReference type="Gene3D" id="1.10.1060.10">
    <property type="entry name" value="Alpha-helical ferredoxin"/>
    <property type="match status" value="1"/>
</dbReference>
<dbReference type="Gene3D" id="1.20.950.20">
    <property type="entry name" value="Transmembrane di-heme cytochromes, Chain C"/>
    <property type="match status" value="1"/>
</dbReference>
<feature type="transmembrane region" description="Helical" evidence="6">
    <location>
        <begin position="202"/>
        <end position="229"/>
    </location>
</feature>
<dbReference type="GO" id="GO:0005886">
    <property type="term" value="C:plasma membrane"/>
    <property type="evidence" value="ECO:0007669"/>
    <property type="project" value="TreeGrafter"/>
</dbReference>
<evidence type="ECO:0000259" key="7">
    <source>
        <dbReference type="PROSITE" id="PS51379"/>
    </source>
</evidence>
<proteinExistence type="predicted"/>
<dbReference type="PANTHER" id="PTHR43255:SF1">
    <property type="entry name" value="IRON-SULFUR-BINDING OXIDOREDUCTASE FADF-RELATED"/>
    <property type="match status" value="1"/>
</dbReference>
<evidence type="ECO:0000256" key="1">
    <source>
        <dbReference type="ARBA" id="ARBA00022485"/>
    </source>
</evidence>
<dbReference type="EMBL" id="LSRS01000009">
    <property type="protein sequence ID" value="KAF1083814.1"/>
    <property type="molecule type" value="Genomic_DNA"/>
</dbReference>
<feature type="transmembrane region" description="Helical" evidence="6">
    <location>
        <begin position="142"/>
        <end position="165"/>
    </location>
</feature>
<evidence type="ECO:0000256" key="4">
    <source>
        <dbReference type="ARBA" id="ARBA00023004"/>
    </source>
</evidence>
<dbReference type="SUPFAM" id="SSF103501">
    <property type="entry name" value="Respiratory nitrate reductase 1 gamma chain"/>
    <property type="match status" value="1"/>
</dbReference>
<dbReference type="PROSITE" id="PS51379">
    <property type="entry name" value="4FE4S_FER_2"/>
    <property type="match status" value="2"/>
</dbReference>
<gene>
    <name evidence="8" type="ORF">SPSYN_02970</name>
</gene>
<dbReference type="Proteomes" id="UP000798488">
    <property type="component" value="Unassembled WGS sequence"/>
</dbReference>
<dbReference type="InterPro" id="IPR017900">
    <property type="entry name" value="4Fe4S_Fe_S_CS"/>
</dbReference>
<keyword evidence="4" id="KW-0408">Iron</keyword>
<keyword evidence="9" id="KW-1185">Reference proteome</keyword>
<dbReference type="InterPro" id="IPR009051">
    <property type="entry name" value="Helical_ferredxn"/>
</dbReference>
<evidence type="ECO:0000256" key="2">
    <source>
        <dbReference type="ARBA" id="ARBA00022723"/>
    </source>
</evidence>
<dbReference type="PROSITE" id="PS00198">
    <property type="entry name" value="4FE4S_FER_1"/>
    <property type="match status" value="1"/>
</dbReference>
<keyword evidence="1" id="KW-0004">4Fe-4S</keyword>
<dbReference type="GO" id="GO:0051539">
    <property type="term" value="F:4 iron, 4 sulfur cluster binding"/>
    <property type="evidence" value="ECO:0007669"/>
    <property type="project" value="UniProtKB-KW"/>
</dbReference>
<sequence>MRILIFFSLLIFSLAYFSYQIYRRICYIRLGKQDDYSDQPVTRIKYLCQAIFQQRKIAEYPLSGTLHFFIMWGLIILMFSSLDMAALVLFNVKISWLEYPFFLFLRDLFILLLVIGIIGFTVRRLVLKFLKQNWLHSSSKTYTILILIFIIDCSLLTYFAAYTALMEPLPGAWLVNPLAYGLASLGKSATEMLMEISWWSHFLAISTFLLVIPNSNYLHLVFAPFSIYLRSLRQKGALMPVALADTNKQTCGVKLVNDFTRKQLLDTFSCLLCGRCHRECPSERSNERLKPKRLNGFIRAYLEDEGHKLLAGQPSIKMAGDLFYYDFIWSCTTCGSCNEACPVSVDHISKIIDLRRGIISEQERIPAAMREFFNNVEHAGNPFGRLRQSDQDYAWAGDLRIPILSKKPHAEYLFYIGCQGTFNASTAKVAAALAKIMQLAGVDYAILGDEEWCCGETARRMGNELLFQNTVRKNIALWQEYGVNKIITFCPHCYNTLKNEYPQFGGNYEVIPHPVLLAEMLEQGRLPIASSHDIVVTYHDACYLGRYNDIFEQPRQVLRSIPGVRLTEMPRSQKKSFCCGAGGGRFWTRSSKENPISMNRVKEALATEATTVITSCPYCRNIFEGDMLVQDIAELLLTTFSTNDILPV</sequence>
<keyword evidence="6" id="KW-1133">Transmembrane helix</keyword>
<evidence type="ECO:0000256" key="3">
    <source>
        <dbReference type="ARBA" id="ARBA00023002"/>
    </source>
</evidence>
<dbReference type="PANTHER" id="PTHR43255">
    <property type="entry name" value="IRON-SULFUR-BINDING OXIDOREDUCTASE FADF-RELATED-RELATED"/>
    <property type="match status" value="1"/>
</dbReference>
<dbReference type="InterPro" id="IPR017896">
    <property type="entry name" value="4Fe4S_Fe-S-bd"/>
</dbReference>
<feature type="transmembrane region" description="Helical" evidence="6">
    <location>
        <begin position="102"/>
        <end position="122"/>
    </location>
</feature>
<evidence type="ECO:0000313" key="8">
    <source>
        <dbReference type="EMBL" id="KAF1083814.1"/>
    </source>
</evidence>
<dbReference type="Pfam" id="PF02754">
    <property type="entry name" value="CCG"/>
    <property type="match status" value="2"/>
</dbReference>
<dbReference type="AlphaFoldDB" id="A0A9D2WM65"/>
<feature type="transmembrane region" description="Helical" evidence="6">
    <location>
        <begin position="172"/>
        <end position="190"/>
    </location>
</feature>
<keyword evidence="2" id="KW-0479">Metal-binding</keyword>
<evidence type="ECO:0000256" key="6">
    <source>
        <dbReference type="SAM" id="Phobius"/>
    </source>
</evidence>
<name>A0A9D2WM65_9FIRM</name>
<comment type="caution">
    <text evidence="8">The sequence shown here is derived from an EMBL/GenBank/DDBJ whole genome shotgun (WGS) entry which is preliminary data.</text>
</comment>
<dbReference type="SUPFAM" id="SSF46548">
    <property type="entry name" value="alpha-helical ferredoxin"/>
    <property type="match status" value="1"/>
</dbReference>
<keyword evidence="6" id="KW-0812">Transmembrane</keyword>
<protein>
    <submittedName>
        <fullName evidence="8">Succinate dehydrogenase/fumarate reductase iron-sulfur subunit</fullName>
    </submittedName>
</protein>
<dbReference type="InterPro" id="IPR004017">
    <property type="entry name" value="Cys_rich_dom"/>
</dbReference>
<reference evidence="8" key="1">
    <citation type="submission" date="2016-02" db="EMBL/GenBank/DDBJ databases">
        <title>Draft Genome Sequence of Sporotomaculum syntrophicum Strain FB, a Syntrophic Benzoate Degrader.</title>
        <authorList>
            <person name="Nobu M.K."/>
            <person name="Narihiro T."/>
            <person name="Qiu Y.-L."/>
            <person name="Ohashi A."/>
            <person name="Liu W.-T."/>
            <person name="Yuji S."/>
        </authorList>
    </citation>
    <scope>NUCLEOTIDE SEQUENCE</scope>
    <source>
        <strain evidence="8">FB</strain>
    </source>
</reference>
<feature type="domain" description="4Fe-4S ferredoxin-type" evidence="7">
    <location>
        <begin position="261"/>
        <end position="290"/>
    </location>
</feature>